<dbReference type="InterPro" id="IPR009038">
    <property type="entry name" value="GOLD_dom"/>
</dbReference>
<dbReference type="GO" id="GO:0016020">
    <property type="term" value="C:membrane"/>
    <property type="evidence" value="ECO:0007669"/>
    <property type="project" value="UniProtKB-SubCell"/>
</dbReference>
<dbReference type="Proteomes" id="UP001168877">
    <property type="component" value="Unassembled WGS sequence"/>
</dbReference>
<gene>
    <name evidence="10" type="ORF">LWI29_019232</name>
</gene>
<evidence type="ECO:0000256" key="7">
    <source>
        <dbReference type="ARBA" id="ARBA00023136"/>
    </source>
</evidence>
<evidence type="ECO:0000256" key="8">
    <source>
        <dbReference type="RuleBase" id="RU003827"/>
    </source>
</evidence>
<sequence>MQVTSSQGDIVHYLKGASEDKFEFKAPYRGIYQFCFKNPSSTPEAVSFYIHVGHIPNEQDLAKDGQFQYYNSNQSLLFAQNQVVNCICAEHVNPVSVKIAELRQALASVTAEQRYLKARESQHRYSYTLLLS</sequence>
<dbReference type="Pfam" id="PF01105">
    <property type="entry name" value="EMP24_GP25L"/>
    <property type="match status" value="1"/>
</dbReference>
<evidence type="ECO:0000256" key="1">
    <source>
        <dbReference type="ARBA" id="ARBA00004479"/>
    </source>
</evidence>
<evidence type="ECO:0000256" key="3">
    <source>
        <dbReference type="ARBA" id="ARBA00022692"/>
    </source>
</evidence>
<keyword evidence="11" id="KW-1185">Reference proteome</keyword>
<comment type="caution">
    <text evidence="10">The sequence shown here is derived from an EMBL/GenBank/DDBJ whole genome shotgun (WGS) entry which is preliminary data.</text>
</comment>
<organism evidence="10 11">
    <name type="scientific">Acer saccharum</name>
    <name type="common">Sugar maple</name>
    <dbReference type="NCBI Taxonomy" id="4024"/>
    <lineage>
        <taxon>Eukaryota</taxon>
        <taxon>Viridiplantae</taxon>
        <taxon>Streptophyta</taxon>
        <taxon>Embryophyta</taxon>
        <taxon>Tracheophyta</taxon>
        <taxon>Spermatophyta</taxon>
        <taxon>Magnoliopsida</taxon>
        <taxon>eudicotyledons</taxon>
        <taxon>Gunneridae</taxon>
        <taxon>Pentapetalae</taxon>
        <taxon>rosids</taxon>
        <taxon>malvids</taxon>
        <taxon>Sapindales</taxon>
        <taxon>Sapindaceae</taxon>
        <taxon>Hippocastanoideae</taxon>
        <taxon>Acereae</taxon>
        <taxon>Acer</taxon>
    </lineage>
</organism>
<evidence type="ECO:0000313" key="10">
    <source>
        <dbReference type="EMBL" id="KAK0581894.1"/>
    </source>
</evidence>
<dbReference type="AlphaFoldDB" id="A0AA39S4F3"/>
<evidence type="ECO:0000256" key="6">
    <source>
        <dbReference type="ARBA" id="ARBA00023054"/>
    </source>
</evidence>
<keyword evidence="7" id="KW-0472">Membrane</keyword>
<dbReference type="EMBL" id="JAUESC010000384">
    <property type="protein sequence ID" value="KAK0581894.1"/>
    <property type="molecule type" value="Genomic_DNA"/>
</dbReference>
<evidence type="ECO:0000256" key="2">
    <source>
        <dbReference type="ARBA" id="ARBA00007104"/>
    </source>
</evidence>
<keyword evidence="5" id="KW-1133">Transmembrane helix</keyword>
<accession>A0AA39S4F3</accession>
<comment type="similarity">
    <text evidence="2 8">Belongs to the EMP24/GP25L family.</text>
</comment>
<keyword evidence="3 8" id="KW-0812">Transmembrane</keyword>
<protein>
    <recommendedName>
        <fullName evidence="9">GOLD domain-containing protein</fullName>
    </recommendedName>
</protein>
<evidence type="ECO:0000313" key="11">
    <source>
        <dbReference type="Proteomes" id="UP001168877"/>
    </source>
</evidence>
<reference evidence="10" key="1">
    <citation type="journal article" date="2022" name="Plant J.">
        <title>Strategies of tolerance reflected in two North American maple genomes.</title>
        <authorList>
            <person name="McEvoy S.L."/>
            <person name="Sezen U.U."/>
            <person name="Trouern-Trend A."/>
            <person name="McMahon S.M."/>
            <person name="Schaberg P.G."/>
            <person name="Yang J."/>
            <person name="Wegrzyn J.L."/>
            <person name="Swenson N.G."/>
        </authorList>
    </citation>
    <scope>NUCLEOTIDE SEQUENCE</scope>
    <source>
        <strain evidence="10">NS2018</strain>
    </source>
</reference>
<keyword evidence="6" id="KW-0175">Coiled coil</keyword>
<evidence type="ECO:0000256" key="5">
    <source>
        <dbReference type="ARBA" id="ARBA00022989"/>
    </source>
</evidence>
<name>A0AA39S4F3_ACESA</name>
<dbReference type="InterPro" id="IPR015720">
    <property type="entry name" value="Emp24-like"/>
</dbReference>
<dbReference type="PANTHER" id="PTHR22811">
    <property type="entry name" value="TRANSMEMBRANE EMP24 DOMAIN-CONTAINING PROTEIN"/>
    <property type="match status" value="1"/>
</dbReference>
<keyword evidence="4" id="KW-0732">Signal</keyword>
<reference evidence="10" key="2">
    <citation type="submission" date="2023-06" db="EMBL/GenBank/DDBJ databases">
        <authorList>
            <person name="Swenson N.G."/>
            <person name="Wegrzyn J.L."/>
            <person name="Mcevoy S.L."/>
        </authorList>
    </citation>
    <scope>NUCLEOTIDE SEQUENCE</scope>
    <source>
        <strain evidence="10">NS2018</strain>
        <tissue evidence="10">Leaf</tissue>
    </source>
</reference>
<comment type="subcellular location">
    <subcellularLocation>
        <location evidence="1 8">Membrane</location>
        <topology evidence="1 8">Single-pass type I membrane protein</topology>
    </subcellularLocation>
</comment>
<evidence type="ECO:0000256" key="4">
    <source>
        <dbReference type="ARBA" id="ARBA00022729"/>
    </source>
</evidence>
<evidence type="ECO:0000259" key="9">
    <source>
        <dbReference type="PROSITE" id="PS50866"/>
    </source>
</evidence>
<proteinExistence type="inferred from homology"/>
<feature type="domain" description="GOLD" evidence="9">
    <location>
        <begin position="1"/>
        <end position="52"/>
    </location>
</feature>
<dbReference type="PROSITE" id="PS50866">
    <property type="entry name" value="GOLD"/>
    <property type="match status" value="1"/>
</dbReference>